<keyword evidence="5" id="KW-0539">Nucleus</keyword>
<keyword evidence="2" id="KW-0805">Transcription regulation</keyword>
<sequence>MLNPGSPCQNFSVWWTNYILKVSFLFSILFAAVLPDRYHLDSHHILSRSHLYHDPGFSEGDSILQALYGFLIVVTCDGEVFYASRTVEQYLGFHQSDIIHQSVMELIHSEDREEFKKQLSWNSMLPQDKANYTLHEVMMPGGVTYHWTI</sequence>
<evidence type="ECO:0000313" key="8">
    <source>
        <dbReference type="EMBL" id="KAL3881167.1"/>
    </source>
</evidence>
<dbReference type="SUPFAM" id="SSF55785">
    <property type="entry name" value="PYP-like sensor domain (PAS domain)"/>
    <property type="match status" value="1"/>
</dbReference>
<dbReference type="InterPro" id="IPR039091">
    <property type="entry name" value="AHR/AHRR"/>
</dbReference>
<feature type="domain" description="PAS" evidence="7">
    <location>
        <begin position="63"/>
        <end position="119"/>
    </location>
</feature>
<keyword evidence="4" id="KW-0804">Transcription</keyword>
<dbReference type="InterPro" id="IPR000014">
    <property type="entry name" value="PAS"/>
</dbReference>
<comment type="caution">
    <text evidence="8">The sequence shown here is derived from an EMBL/GenBank/DDBJ whole genome shotgun (WGS) entry which is preliminary data.</text>
</comment>
<feature type="transmembrane region" description="Helical" evidence="6">
    <location>
        <begin position="12"/>
        <end position="34"/>
    </location>
</feature>
<dbReference type="GO" id="GO:0005634">
    <property type="term" value="C:nucleus"/>
    <property type="evidence" value="ECO:0007669"/>
    <property type="project" value="UniProtKB-SubCell"/>
</dbReference>
<keyword evidence="3" id="KW-0238">DNA-binding</keyword>
<keyword evidence="6" id="KW-0472">Membrane</keyword>
<evidence type="ECO:0000256" key="1">
    <source>
        <dbReference type="ARBA" id="ARBA00004123"/>
    </source>
</evidence>
<keyword evidence="6" id="KW-1133">Transmembrane helix</keyword>
<keyword evidence="9" id="KW-1185">Reference proteome</keyword>
<protein>
    <recommendedName>
        <fullName evidence="7">PAS domain-containing protein</fullName>
    </recommendedName>
</protein>
<dbReference type="Gene3D" id="3.30.450.20">
    <property type="entry name" value="PAS domain"/>
    <property type="match status" value="1"/>
</dbReference>
<comment type="subcellular location">
    <subcellularLocation>
        <location evidence="1">Nucleus</location>
    </subcellularLocation>
</comment>
<proteinExistence type="predicted"/>
<reference evidence="8 9" key="1">
    <citation type="submission" date="2024-11" db="EMBL/GenBank/DDBJ databases">
        <title>Chromosome-level genome assembly of the freshwater bivalve Anodonta woodiana.</title>
        <authorList>
            <person name="Chen X."/>
        </authorList>
    </citation>
    <scope>NUCLEOTIDE SEQUENCE [LARGE SCALE GENOMIC DNA]</scope>
    <source>
        <strain evidence="8">MN2024</strain>
        <tissue evidence="8">Gills</tissue>
    </source>
</reference>
<dbReference type="Pfam" id="PF00989">
    <property type="entry name" value="PAS"/>
    <property type="match status" value="1"/>
</dbReference>
<keyword evidence="6" id="KW-0812">Transmembrane</keyword>
<dbReference type="EMBL" id="JBJQND010000003">
    <property type="protein sequence ID" value="KAL3881167.1"/>
    <property type="molecule type" value="Genomic_DNA"/>
</dbReference>
<dbReference type="SMART" id="SM00091">
    <property type="entry name" value="PAS"/>
    <property type="match status" value="1"/>
</dbReference>
<dbReference type="GO" id="GO:0003677">
    <property type="term" value="F:DNA binding"/>
    <property type="evidence" value="ECO:0007669"/>
    <property type="project" value="UniProtKB-KW"/>
</dbReference>
<dbReference type="PANTHER" id="PTHR10649">
    <property type="entry name" value="ARYL HYDROCARBON RECEPTOR"/>
    <property type="match status" value="1"/>
</dbReference>
<evidence type="ECO:0000256" key="4">
    <source>
        <dbReference type="ARBA" id="ARBA00023163"/>
    </source>
</evidence>
<dbReference type="PANTHER" id="PTHR10649:SF12">
    <property type="entry name" value="SPINELESS, ISOFORM C"/>
    <property type="match status" value="1"/>
</dbReference>
<evidence type="ECO:0000259" key="7">
    <source>
        <dbReference type="PROSITE" id="PS50112"/>
    </source>
</evidence>
<name>A0ABD3X834_SINWO</name>
<gene>
    <name evidence="8" type="ORF">ACJMK2_027624</name>
</gene>
<accession>A0ABD3X834</accession>
<evidence type="ECO:0000256" key="5">
    <source>
        <dbReference type="ARBA" id="ARBA00023242"/>
    </source>
</evidence>
<dbReference type="PROSITE" id="PS50112">
    <property type="entry name" value="PAS"/>
    <property type="match status" value="1"/>
</dbReference>
<evidence type="ECO:0000256" key="2">
    <source>
        <dbReference type="ARBA" id="ARBA00023015"/>
    </source>
</evidence>
<dbReference type="NCBIfam" id="TIGR00229">
    <property type="entry name" value="sensory_box"/>
    <property type="match status" value="1"/>
</dbReference>
<evidence type="ECO:0000313" key="9">
    <source>
        <dbReference type="Proteomes" id="UP001634394"/>
    </source>
</evidence>
<evidence type="ECO:0000256" key="6">
    <source>
        <dbReference type="SAM" id="Phobius"/>
    </source>
</evidence>
<dbReference type="Proteomes" id="UP001634394">
    <property type="component" value="Unassembled WGS sequence"/>
</dbReference>
<dbReference type="InterPro" id="IPR013767">
    <property type="entry name" value="PAS_fold"/>
</dbReference>
<dbReference type="CDD" id="cd00130">
    <property type="entry name" value="PAS"/>
    <property type="match status" value="1"/>
</dbReference>
<organism evidence="8 9">
    <name type="scientific">Sinanodonta woodiana</name>
    <name type="common">Chinese pond mussel</name>
    <name type="synonym">Anodonta woodiana</name>
    <dbReference type="NCBI Taxonomy" id="1069815"/>
    <lineage>
        <taxon>Eukaryota</taxon>
        <taxon>Metazoa</taxon>
        <taxon>Spiralia</taxon>
        <taxon>Lophotrochozoa</taxon>
        <taxon>Mollusca</taxon>
        <taxon>Bivalvia</taxon>
        <taxon>Autobranchia</taxon>
        <taxon>Heteroconchia</taxon>
        <taxon>Palaeoheterodonta</taxon>
        <taxon>Unionida</taxon>
        <taxon>Unionoidea</taxon>
        <taxon>Unionidae</taxon>
        <taxon>Unioninae</taxon>
        <taxon>Sinanodonta</taxon>
    </lineage>
</organism>
<dbReference type="AlphaFoldDB" id="A0ABD3X834"/>
<dbReference type="InterPro" id="IPR035965">
    <property type="entry name" value="PAS-like_dom_sf"/>
</dbReference>
<evidence type="ECO:0000256" key="3">
    <source>
        <dbReference type="ARBA" id="ARBA00023125"/>
    </source>
</evidence>